<evidence type="ECO:0000256" key="2">
    <source>
        <dbReference type="ARBA" id="ARBA00022614"/>
    </source>
</evidence>
<dbReference type="EMBL" id="LRBV02000007">
    <property type="status" value="NOT_ANNOTATED_CDS"/>
    <property type="molecule type" value="Genomic_DNA"/>
</dbReference>
<comment type="similarity">
    <text evidence="1">Belongs to the disease resistance NB-LRR family.</text>
</comment>
<dbReference type="GO" id="GO:0046983">
    <property type="term" value="F:protein dimerization activity"/>
    <property type="evidence" value="ECO:0007669"/>
    <property type="project" value="InterPro"/>
</dbReference>
<dbReference type="SUPFAM" id="SSF52058">
    <property type="entry name" value="L domain-like"/>
    <property type="match status" value="1"/>
</dbReference>
<dbReference type="Gene3D" id="3.40.50.300">
    <property type="entry name" value="P-loop containing nucleotide triphosphate hydrolases"/>
    <property type="match status" value="1"/>
</dbReference>
<dbReference type="Gene3D" id="3.80.10.10">
    <property type="entry name" value="Ribonuclease Inhibitor"/>
    <property type="match status" value="3"/>
</dbReference>
<keyword evidence="4" id="KW-0547">Nucleotide-binding</keyword>
<dbReference type="GO" id="GO:0006952">
    <property type="term" value="P:defense response"/>
    <property type="evidence" value="ECO:0007669"/>
    <property type="project" value="UniProtKB-KW"/>
</dbReference>
<dbReference type="SMART" id="SM00382">
    <property type="entry name" value="AAA"/>
    <property type="match status" value="1"/>
</dbReference>
<evidence type="ECO:0000256" key="5">
    <source>
        <dbReference type="ARBA" id="ARBA00022821"/>
    </source>
</evidence>
<dbReference type="Pfam" id="PF14291">
    <property type="entry name" value="DUF4371"/>
    <property type="match status" value="1"/>
</dbReference>
<dbReference type="Gene3D" id="1.10.8.430">
    <property type="entry name" value="Helical domain of apoptotic protease-activating factors"/>
    <property type="match status" value="1"/>
</dbReference>
<dbReference type="InterPro" id="IPR027417">
    <property type="entry name" value="P-loop_NTPase"/>
</dbReference>
<dbReference type="InterPro" id="IPR036388">
    <property type="entry name" value="WH-like_DNA-bd_sf"/>
</dbReference>
<dbReference type="InParanoid" id="A0A7N2M414"/>
<protein>
    <recommendedName>
        <fullName evidence="7">AAA+ ATPase domain-containing protein</fullName>
    </recommendedName>
</protein>
<dbReference type="GO" id="GO:0005524">
    <property type="term" value="F:ATP binding"/>
    <property type="evidence" value="ECO:0007669"/>
    <property type="project" value="UniProtKB-KW"/>
</dbReference>
<dbReference type="InterPro" id="IPR050905">
    <property type="entry name" value="Plant_NBS-LRR"/>
</dbReference>
<dbReference type="Pfam" id="PF05699">
    <property type="entry name" value="Dimer_Tnp_hAT"/>
    <property type="match status" value="1"/>
</dbReference>
<evidence type="ECO:0000256" key="3">
    <source>
        <dbReference type="ARBA" id="ARBA00022737"/>
    </source>
</evidence>
<dbReference type="InterPro" id="IPR042197">
    <property type="entry name" value="Apaf_helical"/>
</dbReference>
<reference evidence="8 9" key="1">
    <citation type="journal article" date="2016" name="G3 (Bethesda)">
        <title>First Draft Assembly and Annotation of the Genome of a California Endemic Oak Quercus lobata Nee (Fagaceae).</title>
        <authorList>
            <person name="Sork V.L."/>
            <person name="Fitz-Gibbon S.T."/>
            <person name="Puiu D."/>
            <person name="Crepeau M."/>
            <person name="Gugger P.F."/>
            <person name="Sherman R."/>
            <person name="Stevens K."/>
            <person name="Langley C.H."/>
            <person name="Pellegrini M."/>
            <person name="Salzberg S.L."/>
        </authorList>
    </citation>
    <scope>NUCLEOTIDE SEQUENCE [LARGE SCALE GENOMIC DNA]</scope>
    <source>
        <strain evidence="8 9">cv. SW786</strain>
    </source>
</reference>
<dbReference type="EnsemblPlants" id="QL07p019170:mrna">
    <property type="protein sequence ID" value="QL07p019170:mrna"/>
    <property type="gene ID" value="QL07p019170"/>
</dbReference>
<feature type="domain" description="AAA+ ATPase" evidence="7">
    <location>
        <begin position="171"/>
        <end position="290"/>
    </location>
</feature>
<evidence type="ECO:0000313" key="8">
    <source>
        <dbReference type="EnsemblPlants" id="QL07p019170:mrna"/>
    </source>
</evidence>
<evidence type="ECO:0000256" key="6">
    <source>
        <dbReference type="ARBA" id="ARBA00022840"/>
    </source>
</evidence>
<accession>A0A7N2M414</accession>
<dbReference type="Pfam" id="PF00931">
    <property type="entry name" value="NB-ARC"/>
    <property type="match status" value="1"/>
</dbReference>
<dbReference type="InterPro" id="IPR012337">
    <property type="entry name" value="RNaseH-like_sf"/>
</dbReference>
<dbReference type="PANTHER" id="PTHR33463:SF203">
    <property type="entry name" value="AAA+ ATPASE DOMAIN-CONTAINING PROTEIN"/>
    <property type="match status" value="1"/>
</dbReference>
<dbReference type="InterPro" id="IPR032675">
    <property type="entry name" value="LRR_dom_sf"/>
</dbReference>
<dbReference type="InterPro" id="IPR003593">
    <property type="entry name" value="AAA+_ATPase"/>
</dbReference>
<keyword evidence="9" id="KW-1185">Reference proteome</keyword>
<organism evidence="8 9">
    <name type="scientific">Quercus lobata</name>
    <name type="common">Valley oak</name>
    <dbReference type="NCBI Taxonomy" id="97700"/>
    <lineage>
        <taxon>Eukaryota</taxon>
        <taxon>Viridiplantae</taxon>
        <taxon>Streptophyta</taxon>
        <taxon>Embryophyta</taxon>
        <taxon>Tracheophyta</taxon>
        <taxon>Spermatophyta</taxon>
        <taxon>Magnoliopsida</taxon>
        <taxon>eudicotyledons</taxon>
        <taxon>Gunneridae</taxon>
        <taxon>Pentapetalae</taxon>
        <taxon>rosids</taxon>
        <taxon>fabids</taxon>
        <taxon>Fagales</taxon>
        <taxon>Fagaceae</taxon>
        <taxon>Quercus</taxon>
    </lineage>
</organism>
<keyword evidence="5" id="KW-0611">Plant defense</keyword>
<evidence type="ECO:0000313" key="9">
    <source>
        <dbReference type="Proteomes" id="UP000594261"/>
    </source>
</evidence>
<dbReference type="Gene3D" id="1.10.10.10">
    <property type="entry name" value="Winged helix-like DNA-binding domain superfamily/Winged helix DNA-binding domain"/>
    <property type="match status" value="1"/>
</dbReference>
<dbReference type="SUPFAM" id="SSF52540">
    <property type="entry name" value="P-loop containing nucleoside triphosphate hydrolases"/>
    <property type="match status" value="1"/>
</dbReference>
<dbReference type="Proteomes" id="UP000594261">
    <property type="component" value="Chromosome 7"/>
</dbReference>
<keyword evidence="6" id="KW-0067">ATP-binding</keyword>
<dbReference type="InterPro" id="IPR002182">
    <property type="entry name" value="NB-ARC"/>
</dbReference>
<dbReference type="InterPro" id="IPR008906">
    <property type="entry name" value="HATC_C_dom"/>
</dbReference>
<dbReference type="Gramene" id="QL07p019170:mrna">
    <property type="protein sequence ID" value="QL07p019170:mrna"/>
    <property type="gene ID" value="QL07p019170"/>
</dbReference>
<dbReference type="SUPFAM" id="SSF53098">
    <property type="entry name" value="Ribonuclease H-like"/>
    <property type="match status" value="1"/>
</dbReference>
<name>A0A7N2M414_QUELO</name>
<dbReference type="InterPro" id="IPR025398">
    <property type="entry name" value="DUF4371"/>
</dbReference>
<keyword evidence="2" id="KW-0433">Leucine-rich repeat</keyword>
<proteinExistence type="inferred from homology"/>
<dbReference type="PANTHER" id="PTHR33463">
    <property type="entry name" value="NB-ARC DOMAIN-CONTAINING PROTEIN-RELATED"/>
    <property type="match status" value="1"/>
</dbReference>
<dbReference type="InterPro" id="IPR057135">
    <property type="entry name" value="At4g27190-like_LRR"/>
</dbReference>
<evidence type="ECO:0000256" key="1">
    <source>
        <dbReference type="ARBA" id="ARBA00008894"/>
    </source>
</evidence>
<evidence type="ECO:0000259" key="7">
    <source>
        <dbReference type="SMART" id="SM00382"/>
    </source>
</evidence>
<evidence type="ECO:0000256" key="4">
    <source>
        <dbReference type="ARBA" id="ARBA00022741"/>
    </source>
</evidence>
<dbReference type="GO" id="GO:0043531">
    <property type="term" value="F:ADP binding"/>
    <property type="evidence" value="ECO:0007669"/>
    <property type="project" value="InterPro"/>
</dbReference>
<keyword evidence="3" id="KW-0677">Repeat</keyword>
<dbReference type="PRINTS" id="PR00364">
    <property type="entry name" value="DISEASERSIST"/>
</dbReference>
<reference evidence="8" key="2">
    <citation type="submission" date="2021-01" db="UniProtKB">
        <authorList>
            <consortium name="EnsemblPlants"/>
        </authorList>
    </citation>
    <scope>IDENTIFICATION</scope>
</reference>
<dbReference type="Pfam" id="PF23247">
    <property type="entry name" value="LRR_RPS2"/>
    <property type="match status" value="3"/>
</dbReference>
<sequence>MNIISLIVDIGGYLVAPIKKHFCYLSCYNSHIKNLKDQFQKLGDKRAGVQLEIDAAKQNEEVIASEVESWVEKVDNISEGLQRFLEVDVKANVMCLNGWCPNLNSRYFLSRQTKKMTLEIDGLLRDGQFDKVSYPPSPPRGIATSSKEGFKVFESRIPIIKELLTTLRDDKINMIALCGMEGIGKTTMAKEVAKRAKDDHLFDEVVMVAMSRKKDLSKIEDQIAMMRRREINFENVLVILDNVLEELNLKDVGIPSEVELNSCKILLTSRSEEVCNQMKSHKIVRIEALTEEEAWSFFKEMAGNCIDTPNLHKIAKKVAKECKGIPIAVVTVGRALENKRKNEWVAALQQLRKSISKNNSGLDSTVYSSIKLSYNFLESDEAKSCFLLCCLFPEDYDIPIEYLVRFGVGQRLFAKIDKVAKARNRVHAMVDNLRRSSLLLDSDEEECVKIHDVVRGVAISIANGHVCWEEWTEKHTYEHYVAISIVTQELKNHPDGLECPKLELLQLSCGKDATRQMLPINLFKGMMGLKVLAMQGMSFPSLPQSIQVLQNLQTLLLEYCEIKDVSAIGALGKLEMLSFLGSEIKELPKEIGNLSHLKLLDLSECSALQHIPPGQGRTQVQLQILLKSTWNCQQLMLLFQFRKMRMFQFRKMRMFQSLKHNFKELTLILWIMIPEHANKYGNIMLINVMKFDGLTFCIMVDEARDESMKEQMAVVFRYVDAEGFVKERFFGLIHVVDTTALTLKNEIYSLLSQYCLDIQNIREQGYDGASNMRGMWNGLQALILNDCPYAYYIHCFAHRLQLALVKASKQVVPISHFFLTLLFLIKIVNASCKRNEQLKVANANEIARLIDLEELETGSGLNQIGTLQRPGETRWSSHFRSVSSLLRMFSSTVEVLQNIIDGAIDGAIDGENRAEGESAYEGLTSFEFVFILHLEKETMETTDKLCQALQSQSQDILNAMHLVSSTKALIQKFRDDGWDGLLTTVISFCEKHRIDVLDMNARYVARRGRARNQPDNVTNEHHYRVNIFYATIDSQLQELNYRFNEDAMELLRLSSALEPREALKSFRISDLCLLVKNFYPQDFTDYDKQVLEKELYHFEHNVVQDPEFKKLKSLSELSQWLVRTGNSEHYKLVYRMVILVLTLPVSTATTERAFSAMKLVKTELRNKMEDDFLNDSLILEELYMGNVSVMNWALMEGNREGANASLAELRSFSDSLMALRLQIPNIKLLPKDLHFKNQMIKFQIYASNESFMHWQLSNYSTFWNTTRYIFKNSLALEGFVASDIVESRIPRLLLQKSEIILLRGIKDFKNILYKLDEEGFPCLEVLSISYGEDVEYLIDATSYQTPRVAFPILESLELMELPNLKEIYHSQIPQRSFSGTHSQLACFGKLRSITLLSCKCLKNVFSLSIARGLVQLQELEIQDCEDMEEIFHKEGEDEKALNDKIMFLQLTSIKMDYLPRLIGFCTGVGPVELVQPSLLNQEVDTFGIDKMTNIHQTARSFPDSTPISYKFFSSKTILWQPNLKELSLEGLYERLEVVFDLEGQKHNNDHQRIAVLAELKTLRVIGLSNLRYVWKNVPQGIQGFQNLTSINVYRCHKLRYLFPPTIAKLLVELQSIKIWWCDMIENIVRRDGEEEAEDIILLPKLTSFDLSSLPNLMSFCIKPYSFEWSSIEKIYMYGCPKFKTYGKLQKEGILTKDPRANDINNNSKTWAFFPSHLIVCLRNLKMMKLSNCDSLEVIFQLEELKVEESHMALVLDQLRRLDLSDLPKLMHVWKKGLERIMGFGNLRLLKVSGCDSLTYLFSPSVAKRLVMLEKIEVIYCKKIEEILARAGEEEKEKDVLFDKVNSIVLCNLPNLKCFCSETNALDWPSLKEIRPQVAKEDMMLA</sequence>